<dbReference type="InterPro" id="IPR000477">
    <property type="entry name" value="RT_dom"/>
</dbReference>
<dbReference type="Pfam" id="PF17921">
    <property type="entry name" value="Integrase_H2C2"/>
    <property type="match status" value="1"/>
</dbReference>
<protein>
    <recommendedName>
        <fullName evidence="12">Reverse transcriptase</fullName>
    </recommendedName>
</protein>
<dbReference type="Pfam" id="PF17917">
    <property type="entry name" value="RT_RNaseH"/>
    <property type="match status" value="1"/>
</dbReference>
<dbReference type="PANTHER" id="PTHR37984:SF5">
    <property type="entry name" value="PROTEIN NYNRIN-LIKE"/>
    <property type="match status" value="1"/>
</dbReference>
<proteinExistence type="predicted"/>
<dbReference type="Gene3D" id="3.10.10.10">
    <property type="entry name" value="HIV Type 1 Reverse Transcriptase, subunit A, domain 1"/>
    <property type="match status" value="1"/>
</dbReference>
<dbReference type="InterPro" id="IPR043128">
    <property type="entry name" value="Rev_trsase/Diguanyl_cyclase"/>
</dbReference>
<keyword evidence="6" id="KW-0695">RNA-directed DNA polymerase</keyword>
<keyword evidence="11" id="KW-1185">Reference proteome</keyword>
<dbReference type="InterPro" id="IPR050951">
    <property type="entry name" value="Retrovirus_Pol_polyprotein"/>
</dbReference>
<dbReference type="PANTHER" id="PTHR37984">
    <property type="entry name" value="PROTEIN CBG26694"/>
    <property type="match status" value="1"/>
</dbReference>
<feature type="region of interest" description="Disordered" evidence="7">
    <location>
        <begin position="18"/>
        <end position="67"/>
    </location>
</feature>
<dbReference type="GO" id="GO:0003676">
    <property type="term" value="F:nucleic acid binding"/>
    <property type="evidence" value="ECO:0007669"/>
    <property type="project" value="InterPro"/>
</dbReference>
<evidence type="ECO:0000256" key="6">
    <source>
        <dbReference type="ARBA" id="ARBA00022918"/>
    </source>
</evidence>
<evidence type="ECO:0000259" key="9">
    <source>
        <dbReference type="PROSITE" id="PS50994"/>
    </source>
</evidence>
<dbReference type="EMBL" id="QXFT01001701">
    <property type="protein sequence ID" value="KAE9312253.1"/>
    <property type="molecule type" value="Genomic_DNA"/>
</dbReference>
<dbReference type="CDD" id="cd09274">
    <property type="entry name" value="RNase_HI_RT_Ty3"/>
    <property type="match status" value="1"/>
</dbReference>
<dbReference type="InterPro" id="IPR043502">
    <property type="entry name" value="DNA/RNA_pol_sf"/>
</dbReference>
<comment type="caution">
    <text evidence="10">The sequence shown here is derived from an EMBL/GenBank/DDBJ whole genome shotgun (WGS) entry which is preliminary data.</text>
</comment>
<dbReference type="InterPro" id="IPR041588">
    <property type="entry name" value="Integrase_H2C2"/>
</dbReference>
<dbReference type="Pfam" id="PF00665">
    <property type="entry name" value="rve"/>
    <property type="match status" value="1"/>
</dbReference>
<name>A0A6A4DWF3_9STRA</name>
<keyword evidence="1" id="KW-0808">Transferase</keyword>
<dbReference type="PROSITE" id="PS50878">
    <property type="entry name" value="RT_POL"/>
    <property type="match status" value="1"/>
</dbReference>
<evidence type="ECO:0000256" key="5">
    <source>
        <dbReference type="ARBA" id="ARBA00022801"/>
    </source>
</evidence>
<dbReference type="Gene3D" id="3.30.70.270">
    <property type="match status" value="2"/>
</dbReference>
<dbReference type="SUPFAM" id="SSF56672">
    <property type="entry name" value="DNA/RNA polymerases"/>
    <property type="match status" value="1"/>
</dbReference>
<dbReference type="Proteomes" id="UP000434957">
    <property type="component" value="Unassembled WGS sequence"/>
</dbReference>
<keyword evidence="5" id="KW-0378">Hydrolase</keyword>
<dbReference type="InterPro" id="IPR041373">
    <property type="entry name" value="RT_RNaseH"/>
</dbReference>
<evidence type="ECO:0000313" key="10">
    <source>
        <dbReference type="EMBL" id="KAE9312253.1"/>
    </source>
</evidence>
<dbReference type="InterPro" id="IPR036397">
    <property type="entry name" value="RNaseH_sf"/>
</dbReference>
<organism evidence="10 11">
    <name type="scientific">Phytophthora rubi</name>
    <dbReference type="NCBI Taxonomy" id="129364"/>
    <lineage>
        <taxon>Eukaryota</taxon>
        <taxon>Sar</taxon>
        <taxon>Stramenopiles</taxon>
        <taxon>Oomycota</taxon>
        <taxon>Peronosporomycetes</taxon>
        <taxon>Peronosporales</taxon>
        <taxon>Peronosporaceae</taxon>
        <taxon>Phytophthora</taxon>
    </lineage>
</organism>
<evidence type="ECO:0000259" key="8">
    <source>
        <dbReference type="PROSITE" id="PS50878"/>
    </source>
</evidence>
<dbReference type="Gene3D" id="1.10.340.70">
    <property type="match status" value="1"/>
</dbReference>
<evidence type="ECO:0000313" key="11">
    <source>
        <dbReference type="Proteomes" id="UP000434957"/>
    </source>
</evidence>
<evidence type="ECO:0000256" key="4">
    <source>
        <dbReference type="ARBA" id="ARBA00022759"/>
    </source>
</evidence>
<dbReference type="Gene3D" id="3.30.420.10">
    <property type="entry name" value="Ribonuclease H-like superfamily/Ribonuclease H"/>
    <property type="match status" value="1"/>
</dbReference>
<evidence type="ECO:0000256" key="7">
    <source>
        <dbReference type="SAM" id="MobiDB-lite"/>
    </source>
</evidence>
<dbReference type="InterPro" id="IPR012337">
    <property type="entry name" value="RNaseH-like_sf"/>
</dbReference>
<feature type="domain" description="Reverse transcriptase" evidence="8">
    <location>
        <begin position="334"/>
        <end position="514"/>
    </location>
</feature>
<dbReference type="GO" id="GO:0003964">
    <property type="term" value="F:RNA-directed DNA polymerase activity"/>
    <property type="evidence" value="ECO:0007669"/>
    <property type="project" value="UniProtKB-KW"/>
</dbReference>
<keyword evidence="4" id="KW-0255">Endonuclease</keyword>
<accession>A0A6A4DWF3</accession>
<evidence type="ECO:0000256" key="2">
    <source>
        <dbReference type="ARBA" id="ARBA00022695"/>
    </source>
</evidence>
<dbReference type="Pfam" id="PF00078">
    <property type="entry name" value="RVT_1"/>
    <property type="match status" value="1"/>
</dbReference>
<keyword evidence="3" id="KW-0540">Nuclease</keyword>
<gene>
    <name evidence="10" type="ORF">PR003_g19815</name>
</gene>
<feature type="domain" description="Integrase catalytic" evidence="9">
    <location>
        <begin position="906"/>
        <end position="1030"/>
    </location>
</feature>
<dbReference type="GO" id="GO:0004519">
    <property type="term" value="F:endonuclease activity"/>
    <property type="evidence" value="ECO:0007669"/>
    <property type="project" value="UniProtKB-KW"/>
</dbReference>
<reference evidence="10 11" key="1">
    <citation type="submission" date="2018-08" db="EMBL/GenBank/DDBJ databases">
        <title>Genomic investigation of the strawberry pathogen Phytophthora fragariae indicates pathogenicity is determined by transcriptional variation in three key races.</title>
        <authorList>
            <person name="Adams T.M."/>
            <person name="Armitage A.D."/>
            <person name="Sobczyk M.K."/>
            <person name="Bates H.J."/>
            <person name="Dunwell J.M."/>
            <person name="Nellist C.F."/>
            <person name="Harrison R.J."/>
        </authorList>
    </citation>
    <scope>NUCLEOTIDE SEQUENCE [LARGE SCALE GENOMIC DNA]</scope>
    <source>
        <strain evidence="10 11">SCRP333</strain>
    </source>
</reference>
<dbReference type="InterPro" id="IPR001584">
    <property type="entry name" value="Integrase_cat-core"/>
</dbReference>
<evidence type="ECO:0000256" key="1">
    <source>
        <dbReference type="ARBA" id="ARBA00022679"/>
    </source>
</evidence>
<dbReference type="AlphaFoldDB" id="A0A6A4DWF3"/>
<keyword evidence="2" id="KW-0548">Nucleotidyltransferase</keyword>
<dbReference type="GO" id="GO:0015074">
    <property type="term" value="P:DNA integration"/>
    <property type="evidence" value="ECO:0007669"/>
    <property type="project" value="InterPro"/>
</dbReference>
<evidence type="ECO:0008006" key="12">
    <source>
        <dbReference type="Google" id="ProtNLM"/>
    </source>
</evidence>
<dbReference type="SUPFAM" id="SSF53098">
    <property type="entry name" value="Ribonuclease H-like"/>
    <property type="match status" value="1"/>
</dbReference>
<dbReference type="CDD" id="cd01647">
    <property type="entry name" value="RT_LTR"/>
    <property type="match status" value="1"/>
</dbReference>
<dbReference type="GO" id="GO:0016787">
    <property type="term" value="F:hydrolase activity"/>
    <property type="evidence" value="ECO:0007669"/>
    <property type="project" value="UniProtKB-KW"/>
</dbReference>
<dbReference type="PROSITE" id="PS50994">
    <property type="entry name" value="INTEGRASE"/>
    <property type="match status" value="1"/>
</dbReference>
<sequence>MLKMCFSRAQCASLPARATRRGREAYRGSAGKEASKNQRLHTKKLHAPPDGGVPSGSSSEGTPTAPGHVIAVADGLEVTATLLDSGSDDTLISRAAVEALLKLDPGLDLRDAPTPAYGKPVGGQLVVLSRVALIRKVSLATSAGPLVLRNLRCWVDETDEELNITIGRPMMERLGYSVDAFLVAALTKQPEYDGGGGAPLSPDSSPMLKMQRLQYQACYDPPSSSEATALEDFALTPKFESDDVASQRVQELFVKGLKEAVARGLSERGLLRMKASLDKYTDNFRVQFGLDPPVKVAPLKVRLKPGATPVKCKARRYPLLHRIFLDAHVKELLDALLIRENNRSRWCSPPRIVPKKDMGDLRMTIDDRAVNACTEAMPFPMPQLEVVITHVEGATVFFSCDWFKGYWQLPLDPESQELYTLMTHRGMYTPLRDPMGATDSVAFCQQAVEEIFRDEINRGVLAWLDDLLGYAATEAELCDLFDRVMQKCADYGLKLHPGKCVFFTKSIKWCGRVISAAGVTHCPDRIQGLVDMAPPITAADLQQLLCAANWMRTSIPEYANITGPLYKTLEVAMKITGSRKKSKLQKTKLDECQWGQEETASLNNLKDALARITPLAHPRADWDVCLFTDASAEYWGAVATQIPPGDLEKPRGEQRHEPLAFLSGKFVGAASRWAIVEKEAFAIVEACQRLDYLLLRPGGFTIFTDHRNLIYIFNPYAVDAGIHRYQADKLQRWALGLSCFNYEIEHVSGEENVWGDLLSRWGAPRDDPPPSTLQLRQLAVVDQVAPLQQPDFEWPTPTEIRHVQDEAIALRVPDDVTLDSERDLYVTNTGKVWLPPDAGDLHQRVCVIGHAGASGHRGIKATLHMIKEVFYWPTMSTDVEAFIRGCIHCLSTGNSREPRPFGPTLRATQPNEVLHFDFLSLPASSTGLHYVLVLKDGMSGYTELVGCPAATADEALSALVDWFKRFGIVYRWVSDQGTHFKNQLIGSLRRLFGAQHHFVTAYCPWANGSVEVVNRLVLTPPSLRLDISSM</sequence>
<evidence type="ECO:0000256" key="3">
    <source>
        <dbReference type="ARBA" id="ARBA00022722"/>
    </source>
</evidence>
<feature type="compositionally biased region" description="Low complexity" evidence="7">
    <location>
        <begin position="48"/>
        <end position="67"/>
    </location>
</feature>